<organism evidence="1">
    <name type="scientific">Anguilla anguilla</name>
    <name type="common">European freshwater eel</name>
    <name type="synonym">Muraena anguilla</name>
    <dbReference type="NCBI Taxonomy" id="7936"/>
    <lineage>
        <taxon>Eukaryota</taxon>
        <taxon>Metazoa</taxon>
        <taxon>Chordata</taxon>
        <taxon>Craniata</taxon>
        <taxon>Vertebrata</taxon>
        <taxon>Euteleostomi</taxon>
        <taxon>Actinopterygii</taxon>
        <taxon>Neopterygii</taxon>
        <taxon>Teleostei</taxon>
        <taxon>Anguilliformes</taxon>
        <taxon>Anguillidae</taxon>
        <taxon>Anguilla</taxon>
    </lineage>
</organism>
<sequence>MNKMNRMKFSRLPAVYHEVAN</sequence>
<reference evidence="1" key="1">
    <citation type="submission" date="2014-11" db="EMBL/GenBank/DDBJ databases">
        <authorList>
            <person name="Amaro Gonzalez C."/>
        </authorList>
    </citation>
    <scope>NUCLEOTIDE SEQUENCE</scope>
</reference>
<name>A0A0E9UNT0_ANGAN</name>
<evidence type="ECO:0000313" key="1">
    <source>
        <dbReference type="EMBL" id="JAH66623.1"/>
    </source>
</evidence>
<accession>A0A0E9UNT0</accession>
<reference evidence="1" key="2">
    <citation type="journal article" date="2015" name="Fish Shellfish Immunol.">
        <title>Early steps in the European eel (Anguilla anguilla)-Vibrio vulnificus interaction in the gills: Role of the RtxA13 toxin.</title>
        <authorList>
            <person name="Callol A."/>
            <person name="Pajuelo D."/>
            <person name="Ebbesson L."/>
            <person name="Teles M."/>
            <person name="MacKenzie S."/>
            <person name="Amaro C."/>
        </authorList>
    </citation>
    <scope>NUCLEOTIDE SEQUENCE</scope>
</reference>
<dbReference type="EMBL" id="GBXM01041954">
    <property type="protein sequence ID" value="JAH66623.1"/>
    <property type="molecule type" value="Transcribed_RNA"/>
</dbReference>
<dbReference type="AlphaFoldDB" id="A0A0E9UNT0"/>
<protein>
    <submittedName>
        <fullName evidence="1">Uncharacterized protein</fullName>
    </submittedName>
</protein>
<proteinExistence type="predicted"/>